<gene>
    <name evidence="2" type="ORF">HanXRQr2_Chr09g0369571</name>
</gene>
<dbReference type="Proteomes" id="UP000215914">
    <property type="component" value="Unassembled WGS sequence"/>
</dbReference>
<feature type="region of interest" description="Disordered" evidence="1">
    <location>
        <begin position="133"/>
        <end position="178"/>
    </location>
</feature>
<feature type="compositionally biased region" description="Low complexity" evidence="1">
    <location>
        <begin position="281"/>
        <end position="291"/>
    </location>
</feature>
<reference evidence="2" key="2">
    <citation type="submission" date="2020-06" db="EMBL/GenBank/DDBJ databases">
        <title>Helianthus annuus Genome sequencing and assembly Release 2.</title>
        <authorList>
            <person name="Gouzy J."/>
            <person name="Langlade N."/>
            <person name="Munos S."/>
        </authorList>
    </citation>
    <scope>NUCLEOTIDE SEQUENCE</scope>
    <source>
        <tissue evidence="2">Leaves</tissue>
    </source>
</reference>
<accession>A0A9K3I3G2</accession>
<keyword evidence="3" id="KW-1185">Reference proteome</keyword>
<feature type="compositionally biased region" description="Acidic residues" evidence="1">
    <location>
        <begin position="161"/>
        <end position="178"/>
    </location>
</feature>
<comment type="caution">
    <text evidence="2">The sequence shown here is derived from an EMBL/GenBank/DDBJ whole genome shotgun (WGS) entry which is preliminary data.</text>
</comment>
<evidence type="ECO:0000313" key="3">
    <source>
        <dbReference type="Proteomes" id="UP000215914"/>
    </source>
</evidence>
<evidence type="ECO:0000256" key="1">
    <source>
        <dbReference type="SAM" id="MobiDB-lite"/>
    </source>
</evidence>
<feature type="compositionally biased region" description="Low complexity" evidence="1">
    <location>
        <begin position="136"/>
        <end position="150"/>
    </location>
</feature>
<protein>
    <submittedName>
        <fullName evidence="2">Uncharacterized protein</fullName>
    </submittedName>
</protein>
<feature type="region of interest" description="Disordered" evidence="1">
    <location>
        <begin position="275"/>
        <end position="313"/>
    </location>
</feature>
<dbReference type="Gramene" id="mRNA:HanXRQr2_Chr09g0369571">
    <property type="protein sequence ID" value="CDS:HanXRQr2_Chr09g0369571.1"/>
    <property type="gene ID" value="HanXRQr2_Chr09g0369571"/>
</dbReference>
<name>A0A9K3I3G2_HELAN</name>
<dbReference type="AlphaFoldDB" id="A0A9K3I3G2"/>
<reference evidence="2" key="1">
    <citation type="journal article" date="2017" name="Nature">
        <title>The sunflower genome provides insights into oil metabolism, flowering and Asterid evolution.</title>
        <authorList>
            <person name="Badouin H."/>
            <person name="Gouzy J."/>
            <person name="Grassa C.J."/>
            <person name="Murat F."/>
            <person name="Staton S.E."/>
            <person name="Cottret L."/>
            <person name="Lelandais-Briere C."/>
            <person name="Owens G.L."/>
            <person name="Carrere S."/>
            <person name="Mayjonade B."/>
            <person name="Legrand L."/>
            <person name="Gill N."/>
            <person name="Kane N.C."/>
            <person name="Bowers J.E."/>
            <person name="Hubner S."/>
            <person name="Bellec A."/>
            <person name="Berard A."/>
            <person name="Berges H."/>
            <person name="Blanchet N."/>
            <person name="Boniface M.C."/>
            <person name="Brunel D."/>
            <person name="Catrice O."/>
            <person name="Chaidir N."/>
            <person name="Claudel C."/>
            <person name="Donnadieu C."/>
            <person name="Faraut T."/>
            <person name="Fievet G."/>
            <person name="Helmstetter N."/>
            <person name="King M."/>
            <person name="Knapp S.J."/>
            <person name="Lai Z."/>
            <person name="Le Paslier M.C."/>
            <person name="Lippi Y."/>
            <person name="Lorenzon L."/>
            <person name="Mandel J.R."/>
            <person name="Marage G."/>
            <person name="Marchand G."/>
            <person name="Marquand E."/>
            <person name="Bret-Mestries E."/>
            <person name="Morien E."/>
            <person name="Nambeesan S."/>
            <person name="Nguyen T."/>
            <person name="Pegot-Espagnet P."/>
            <person name="Pouilly N."/>
            <person name="Raftis F."/>
            <person name="Sallet E."/>
            <person name="Schiex T."/>
            <person name="Thomas J."/>
            <person name="Vandecasteele C."/>
            <person name="Vares D."/>
            <person name="Vear F."/>
            <person name="Vautrin S."/>
            <person name="Crespi M."/>
            <person name="Mangin B."/>
            <person name="Burke J.M."/>
            <person name="Salse J."/>
            <person name="Munos S."/>
            <person name="Vincourt P."/>
            <person name="Rieseberg L.H."/>
            <person name="Langlade N.B."/>
        </authorList>
    </citation>
    <scope>NUCLEOTIDE SEQUENCE</scope>
    <source>
        <tissue evidence="2">Leaves</tissue>
    </source>
</reference>
<dbReference type="EMBL" id="MNCJ02000324">
    <property type="protein sequence ID" value="KAF5789300.1"/>
    <property type="molecule type" value="Genomic_DNA"/>
</dbReference>
<proteinExistence type="predicted"/>
<evidence type="ECO:0000313" key="2">
    <source>
        <dbReference type="EMBL" id="KAF5789300.1"/>
    </source>
</evidence>
<sequence length="343" mass="38620">MFYENHEKEFKSVIETLKKDKTELTKMVSRKQTEINLYISRLELMQKEMACVKTESEAIRLKLDSYLSSSYVLDHIIDVQKEKKDVTCIGYKKCPPPVRHNYDALPDDENRTHFEPSVPLDIKEFATGLGYKPEVSSDSDVSADTSVSSAEQSQDPPVIVEDVDSSDDESDDANSALEEEDIPLENYILCDPPAKPFVTATTKSVESSSGSCESVNLLYTLIGSDKIYSDNDFPINNVNQSLIDKVFKDSTSKFLGKSSQGVVVTQCAPIPKSEVRKKYGNQKLQKQNNQRKQNHAAKGNGKGKQSQNKKKVRKINFVISRGTDKIETFEKNPTRILLNKVKF</sequence>
<organism evidence="2 3">
    <name type="scientific">Helianthus annuus</name>
    <name type="common">Common sunflower</name>
    <dbReference type="NCBI Taxonomy" id="4232"/>
    <lineage>
        <taxon>Eukaryota</taxon>
        <taxon>Viridiplantae</taxon>
        <taxon>Streptophyta</taxon>
        <taxon>Embryophyta</taxon>
        <taxon>Tracheophyta</taxon>
        <taxon>Spermatophyta</taxon>
        <taxon>Magnoliopsida</taxon>
        <taxon>eudicotyledons</taxon>
        <taxon>Gunneridae</taxon>
        <taxon>Pentapetalae</taxon>
        <taxon>asterids</taxon>
        <taxon>campanulids</taxon>
        <taxon>Asterales</taxon>
        <taxon>Asteraceae</taxon>
        <taxon>Asteroideae</taxon>
        <taxon>Heliantheae alliance</taxon>
        <taxon>Heliantheae</taxon>
        <taxon>Helianthus</taxon>
    </lineage>
</organism>